<keyword evidence="3 8" id="KW-0547">Nucleotide-binding</keyword>
<dbReference type="EMBL" id="CP012034">
    <property type="protein sequence ID" value="AKP68085.1"/>
    <property type="molecule type" value="Genomic_DNA"/>
</dbReference>
<name>A0A0H4R2U9_9LACO</name>
<dbReference type="RefSeq" id="WP_048705861.1">
    <property type="nucleotide sequence ID" value="NZ_CP012034.1"/>
</dbReference>
<evidence type="ECO:0000256" key="7">
    <source>
        <dbReference type="ARBA" id="ARBA00025704"/>
    </source>
</evidence>
<dbReference type="STRING" id="1007676.ABM34_11435"/>
<dbReference type="Gene3D" id="3.30.470.20">
    <property type="entry name" value="ATP-grasp fold, B domain"/>
    <property type="match status" value="1"/>
</dbReference>
<evidence type="ECO:0000256" key="6">
    <source>
        <dbReference type="ARBA" id="ARBA00023211"/>
    </source>
</evidence>
<protein>
    <submittedName>
        <fullName evidence="10">Phosphoribosylaminoimidazole carboxylase</fullName>
    </submittedName>
</protein>
<evidence type="ECO:0000256" key="2">
    <source>
        <dbReference type="ARBA" id="ARBA00001946"/>
    </source>
</evidence>
<feature type="domain" description="ATP-grasp" evidence="9">
    <location>
        <begin position="110"/>
        <end position="296"/>
    </location>
</feature>
<evidence type="ECO:0000313" key="11">
    <source>
        <dbReference type="Proteomes" id="UP000036106"/>
    </source>
</evidence>
<gene>
    <name evidence="10" type="ORF">ABM34_11435</name>
</gene>
<dbReference type="PANTHER" id="PTHR11609:SF5">
    <property type="entry name" value="PHOSPHORIBOSYLAMINOIMIDAZOLE CARBOXYLASE"/>
    <property type="match status" value="1"/>
</dbReference>
<dbReference type="GO" id="GO:0006164">
    <property type="term" value="P:purine nucleotide biosynthetic process"/>
    <property type="evidence" value="ECO:0007669"/>
    <property type="project" value="UniProtKB-KW"/>
</dbReference>
<keyword evidence="5 8" id="KW-0067">ATP-binding</keyword>
<dbReference type="Gene3D" id="3.30.1490.20">
    <property type="entry name" value="ATP-grasp fold, A domain"/>
    <property type="match status" value="1"/>
</dbReference>
<evidence type="ECO:0000256" key="1">
    <source>
        <dbReference type="ARBA" id="ARBA00001936"/>
    </source>
</evidence>
<dbReference type="InterPro" id="IPR016185">
    <property type="entry name" value="PreATP-grasp_dom_sf"/>
</dbReference>
<dbReference type="Gene3D" id="3.40.50.20">
    <property type="match status" value="1"/>
</dbReference>
<dbReference type="AlphaFoldDB" id="A0A0H4R2U9"/>
<dbReference type="OrthoDB" id="9804625at2"/>
<dbReference type="GO" id="GO:0005829">
    <property type="term" value="C:cytosol"/>
    <property type="evidence" value="ECO:0007669"/>
    <property type="project" value="TreeGrafter"/>
</dbReference>
<keyword evidence="4" id="KW-0658">Purine biosynthesis</keyword>
<evidence type="ECO:0000259" key="9">
    <source>
        <dbReference type="PROSITE" id="PS50975"/>
    </source>
</evidence>
<comment type="pathway">
    <text evidence="7">Purine metabolism.</text>
</comment>
<dbReference type="KEGG" id="lgn:ABM34_11435"/>
<dbReference type="SUPFAM" id="SSF56059">
    <property type="entry name" value="Glutathione synthetase ATP-binding domain-like"/>
    <property type="match status" value="1"/>
</dbReference>
<dbReference type="Proteomes" id="UP000036106">
    <property type="component" value="Chromosome"/>
</dbReference>
<dbReference type="GO" id="GO:0046872">
    <property type="term" value="F:metal ion binding"/>
    <property type="evidence" value="ECO:0007669"/>
    <property type="project" value="InterPro"/>
</dbReference>
<dbReference type="InterPro" id="IPR013815">
    <property type="entry name" value="ATP_grasp_subdomain_1"/>
</dbReference>
<sequence>MTFIAPGKTLGIIGSGSETYLCELEAKRMGFRTILLTDKQDDIATQAADNFLVGELENLDNLNELGHRSDLLLYMDDNFDSHLLESLGEKFNVAQGSNLLAISQDRYIERTFLNELNINVPPFFSIVTVDDIKKAVQEIGFPCMIKPIQKNQDLLKRHIMYNEDDVKHVQDLLKNGTYILEAWIDTKAEYSIMVSKSKNGKIHTFPMIHEVYDGTHLMSAYISRKNDPAIEAEMQRVALQVAQNIDYVGIFGIGFILSQTDVLYVKSIFPGINYAANVYQEATGISQFELHIRAICDWPIPEIYPLVDTAILKIVEGILPQSLDLLQEKAQWKFNYYTGFKAKNEPARDVGYISLVGDSVESLKQDIQSTKIWRVE</sequence>
<dbReference type="GO" id="GO:0005524">
    <property type="term" value="F:ATP binding"/>
    <property type="evidence" value="ECO:0007669"/>
    <property type="project" value="UniProtKB-UniRule"/>
</dbReference>
<evidence type="ECO:0000313" key="10">
    <source>
        <dbReference type="EMBL" id="AKP68085.1"/>
    </source>
</evidence>
<organism evidence="10 11">
    <name type="scientific">Companilactobacillus ginsenosidimutans</name>
    <dbReference type="NCBI Taxonomy" id="1007676"/>
    <lineage>
        <taxon>Bacteria</taxon>
        <taxon>Bacillati</taxon>
        <taxon>Bacillota</taxon>
        <taxon>Bacilli</taxon>
        <taxon>Lactobacillales</taxon>
        <taxon>Lactobacillaceae</taxon>
        <taxon>Companilactobacillus</taxon>
    </lineage>
</organism>
<comment type="cofactor">
    <cofactor evidence="2">
        <name>Mg(2+)</name>
        <dbReference type="ChEBI" id="CHEBI:18420"/>
    </cofactor>
</comment>
<dbReference type="PANTHER" id="PTHR11609">
    <property type="entry name" value="PURINE BIOSYNTHESIS PROTEIN 6/7, PUR6/7"/>
    <property type="match status" value="1"/>
</dbReference>
<dbReference type="InterPro" id="IPR003135">
    <property type="entry name" value="ATP-grasp_carboxylate-amine"/>
</dbReference>
<comment type="cofactor">
    <cofactor evidence="1">
        <name>Mn(2+)</name>
        <dbReference type="ChEBI" id="CHEBI:29035"/>
    </cofactor>
</comment>
<reference evidence="11" key="1">
    <citation type="submission" date="2015-07" db="EMBL/GenBank/DDBJ databases">
        <title>Lactobacillus ginsenosidimutans/EMML 3141/ whole genome sequencing.</title>
        <authorList>
            <person name="Kim M.K."/>
            <person name="Im W.-T."/>
            <person name="Srinivasan S."/>
            <person name="Lee J.-J."/>
        </authorList>
    </citation>
    <scope>NUCLEOTIDE SEQUENCE [LARGE SCALE GENOMIC DNA]</scope>
    <source>
        <strain evidence="11">EMML 3041</strain>
    </source>
</reference>
<dbReference type="Pfam" id="PF22660">
    <property type="entry name" value="RS_preATP-grasp-like"/>
    <property type="match status" value="1"/>
</dbReference>
<keyword evidence="6" id="KW-0464">Manganese</keyword>
<evidence type="ECO:0000256" key="8">
    <source>
        <dbReference type="PROSITE-ProRule" id="PRU00409"/>
    </source>
</evidence>
<evidence type="ECO:0000256" key="5">
    <source>
        <dbReference type="ARBA" id="ARBA00022840"/>
    </source>
</evidence>
<evidence type="ECO:0000256" key="3">
    <source>
        <dbReference type="ARBA" id="ARBA00022741"/>
    </source>
</evidence>
<dbReference type="PROSITE" id="PS50975">
    <property type="entry name" value="ATP_GRASP"/>
    <property type="match status" value="1"/>
</dbReference>
<dbReference type="Pfam" id="PF02222">
    <property type="entry name" value="ATP-grasp"/>
    <property type="match status" value="1"/>
</dbReference>
<keyword evidence="11" id="KW-1185">Reference proteome</keyword>
<dbReference type="InterPro" id="IPR054350">
    <property type="entry name" value="PurT/PurK_preATP-grasp"/>
</dbReference>
<dbReference type="SUPFAM" id="SSF52440">
    <property type="entry name" value="PreATP-grasp domain"/>
    <property type="match status" value="1"/>
</dbReference>
<evidence type="ECO:0000256" key="4">
    <source>
        <dbReference type="ARBA" id="ARBA00022755"/>
    </source>
</evidence>
<dbReference type="InterPro" id="IPR011761">
    <property type="entry name" value="ATP-grasp"/>
</dbReference>
<proteinExistence type="predicted"/>
<dbReference type="PATRIC" id="fig|1007676.4.peg.2312"/>
<accession>A0A0H4R2U9</accession>